<keyword evidence="2" id="KW-0521">NADP</keyword>
<dbReference type="Pfam" id="PF00106">
    <property type="entry name" value="adh_short"/>
    <property type="match status" value="1"/>
</dbReference>
<dbReference type="GO" id="GO:0048038">
    <property type="term" value="F:quinone binding"/>
    <property type="evidence" value="ECO:0007669"/>
    <property type="project" value="TreeGrafter"/>
</dbReference>
<dbReference type="EMBL" id="GG692395">
    <property type="protein sequence ID" value="EER36275.1"/>
    <property type="molecule type" value="Genomic_DNA"/>
</dbReference>
<comment type="similarity">
    <text evidence="1 4">Belongs to the short-chain dehydrogenases/reductases (SDR) family.</text>
</comment>
<sequence>MFKGQTALVTGGSRGIGLVLSKKLASEGATITLLARDEKRLQQSLEELSTSHGQQHSYQALDLLRLIEQKHQQHHHHQLHQHDVYLGSPSILINCAGVTNHSLLHQTTVDEIFNTINVNLTIPIILSQMVVKNMIRNKKLNPSILNISSVLSMTRYFIPGTSVYAASKAGLLGFSQSLSHELKGRVRVNALMPGLVKETDMGSNVNADVTVVSMESVVNEAMRILRDTTINGQCIVLDK</sequence>
<dbReference type="PANTHER" id="PTHR42760">
    <property type="entry name" value="SHORT-CHAIN DEHYDROGENASES/REDUCTASES FAMILY MEMBER"/>
    <property type="match status" value="1"/>
</dbReference>
<evidence type="ECO:0000256" key="1">
    <source>
        <dbReference type="ARBA" id="ARBA00006484"/>
    </source>
</evidence>
<dbReference type="PROSITE" id="PS00061">
    <property type="entry name" value="ADH_SHORT"/>
    <property type="match status" value="1"/>
</dbReference>
<dbReference type="SUPFAM" id="SSF51735">
    <property type="entry name" value="NAD(P)-binding Rossmann-fold domains"/>
    <property type="match status" value="1"/>
</dbReference>
<keyword evidence="6" id="KW-1185">Reference proteome</keyword>
<dbReference type="eggNOG" id="KOG0725">
    <property type="taxonomic scope" value="Eukaryota"/>
</dbReference>
<dbReference type="InterPro" id="IPR002347">
    <property type="entry name" value="SDR_fam"/>
</dbReference>
<proteinExistence type="inferred from homology"/>
<evidence type="ECO:0000313" key="6">
    <source>
        <dbReference type="Proteomes" id="UP000002037"/>
    </source>
</evidence>
<dbReference type="PANTHER" id="PTHR42760:SF133">
    <property type="entry name" value="3-OXOACYL-[ACYL-CARRIER-PROTEIN] REDUCTASE"/>
    <property type="match status" value="1"/>
</dbReference>
<protein>
    <recommendedName>
        <fullName evidence="7">3-oxoacyl-[acyl-carrier-protein] reductase</fullName>
    </recommendedName>
</protein>
<evidence type="ECO:0000256" key="3">
    <source>
        <dbReference type="ARBA" id="ARBA00023002"/>
    </source>
</evidence>
<dbReference type="Gene3D" id="3.40.50.720">
    <property type="entry name" value="NAD(P)-binding Rossmann-like Domain"/>
    <property type="match status" value="1"/>
</dbReference>
<evidence type="ECO:0000256" key="4">
    <source>
        <dbReference type="RuleBase" id="RU000363"/>
    </source>
</evidence>
<evidence type="ECO:0008006" key="7">
    <source>
        <dbReference type="Google" id="ProtNLM"/>
    </source>
</evidence>
<dbReference type="GO" id="GO:0006633">
    <property type="term" value="P:fatty acid biosynthetic process"/>
    <property type="evidence" value="ECO:0007669"/>
    <property type="project" value="TreeGrafter"/>
</dbReference>
<dbReference type="InterPro" id="IPR020904">
    <property type="entry name" value="Sc_DH/Rdtase_CS"/>
</dbReference>
<organism evidence="5 6">
    <name type="scientific">Candida tropicalis (strain ATCC MYA-3404 / T1)</name>
    <name type="common">Yeast</name>
    <dbReference type="NCBI Taxonomy" id="294747"/>
    <lineage>
        <taxon>Eukaryota</taxon>
        <taxon>Fungi</taxon>
        <taxon>Dikarya</taxon>
        <taxon>Ascomycota</taxon>
        <taxon>Saccharomycotina</taxon>
        <taxon>Pichiomycetes</taxon>
        <taxon>Debaryomycetaceae</taxon>
        <taxon>Candida/Lodderomyces clade</taxon>
        <taxon>Candida</taxon>
    </lineage>
</organism>
<dbReference type="RefSeq" id="XP_002546233.1">
    <property type="nucleotide sequence ID" value="XM_002546187.1"/>
</dbReference>
<dbReference type="HOGENOM" id="CLU_010194_2_10_1"/>
<evidence type="ECO:0000256" key="2">
    <source>
        <dbReference type="ARBA" id="ARBA00022857"/>
    </source>
</evidence>
<dbReference type="Proteomes" id="UP000002037">
    <property type="component" value="Unassembled WGS sequence"/>
</dbReference>
<name>C5M4M5_CANTT</name>
<dbReference type="STRING" id="294747.C5M4M5"/>
<dbReference type="GO" id="GO:0016616">
    <property type="term" value="F:oxidoreductase activity, acting on the CH-OH group of donors, NAD or NADP as acceptor"/>
    <property type="evidence" value="ECO:0007669"/>
    <property type="project" value="TreeGrafter"/>
</dbReference>
<dbReference type="KEGG" id="ctp:CTRG_01015"/>
<dbReference type="AlphaFoldDB" id="C5M4M5"/>
<dbReference type="VEuPathDB" id="FungiDB:CTRG_01015"/>
<keyword evidence="3" id="KW-0560">Oxidoreductase</keyword>
<gene>
    <name evidence="5" type="ORF">CTRG_01015</name>
</gene>
<dbReference type="PRINTS" id="PR00080">
    <property type="entry name" value="SDRFAMILY"/>
</dbReference>
<dbReference type="OrthoDB" id="417891at2759"/>
<dbReference type="PRINTS" id="PR00081">
    <property type="entry name" value="GDHRDH"/>
</dbReference>
<reference evidence="5 6" key="1">
    <citation type="journal article" date="2009" name="Nature">
        <title>Evolution of pathogenicity and sexual reproduction in eight Candida genomes.</title>
        <authorList>
            <person name="Butler G."/>
            <person name="Rasmussen M.D."/>
            <person name="Lin M.F."/>
            <person name="Santos M.A."/>
            <person name="Sakthikumar S."/>
            <person name="Munro C.A."/>
            <person name="Rheinbay E."/>
            <person name="Grabherr M."/>
            <person name="Forche A."/>
            <person name="Reedy J.L."/>
            <person name="Agrafioti I."/>
            <person name="Arnaud M.B."/>
            <person name="Bates S."/>
            <person name="Brown A.J."/>
            <person name="Brunke S."/>
            <person name="Costanzo M.C."/>
            <person name="Fitzpatrick D.A."/>
            <person name="de Groot P.W."/>
            <person name="Harris D."/>
            <person name="Hoyer L.L."/>
            <person name="Hube B."/>
            <person name="Klis F.M."/>
            <person name="Kodira C."/>
            <person name="Lennard N."/>
            <person name="Logue M.E."/>
            <person name="Martin R."/>
            <person name="Neiman A.M."/>
            <person name="Nikolaou E."/>
            <person name="Quail M.A."/>
            <person name="Quinn J."/>
            <person name="Santos M.C."/>
            <person name="Schmitzberger F.F."/>
            <person name="Sherlock G."/>
            <person name="Shah P."/>
            <person name="Silverstein K.A."/>
            <person name="Skrzypek M.S."/>
            <person name="Soll D."/>
            <person name="Staggs R."/>
            <person name="Stansfield I."/>
            <person name="Stumpf M.P."/>
            <person name="Sudbery P.E."/>
            <person name="Srikantha T."/>
            <person name="Zeng Q."/>
            <person name="Berman J."/>
            <person name="Berriman M."/>
            <person name="Heitman J."/>
            <person name="Gow N.A."/>
            <person name="Lorenz M.C."/>
            <person name="Birren B.W."/>
            <person name="Kellis M."/>
            <person name="Cuomo C.A."/>
        </authorList>
    </citation>
    <scope>NUCLEOTIDE SEQUENCE [LARGE SCALE GENOMIC DNA]</scope>
    <source>
        <strain evidence="6">ATCC MYA-3404 / T1</strain>
    </source>
</reference>
<dbReference type="GeneID" id="8298236"/>
<dbReference type="CDD" id="cd05233">
    <property type="entry name" value="SDR_c"/>
    <property type="match status" value="1"/>
</dbReference>
<accession>C5M4M5</accession>
<dbReference type="InterPro" id="IPR036291">
    <property type="entry name" value="NAD(P)-bd_dom_sf"/>
</dbReference>
<evidence type="ECO:0000313" key="5">
    <source>
        <dbReference type="EMBL" id="EER36275.1"/>
    </source>
</evidence>